<feature type="region of interest" description="Disordered" evidence="1">
    <location>
        <begin position="50"/>
        <end position="75"/>
    </location>
</feature>
<evidence type="ECO:0000313" key="2">
    <source>
        <dbReference type="EMBL" id="GBN12134.1"/>
    </source>
</evidence>
<evidence type="ECO:0000256" key="1">
    <source>
        <dbReference type="SAM" id="MobiDB-lite"/>
    </source>
</evidence>
<gene>
    <name evidence="2" type="ORF">AVEN_4130_1</name>
</gene>
<organism evidence="2 3">
    <name type="scientific">Araneus ventricosus</name>
    <name type="common">Orbweaver spider</name>
    <name type="synonym">Epeira ventricosa</name>
    <dbReference type="NCBI Taxonomy" id="182803"/>
    <lineage>
        <taxon>Eukaryota</taxon>
        <taxon>Metazoa</taxon>
        <taxon>Ecdysozoa</taxon>
        <taxon>Arthropoda</taxon>
        <taxon>Chelicerata</taxon>
        <taxon>Arachnida</taxon>
        <taxon>Araneae</taxon>
        <taxon>Araneomorphae</taxon>
        <taxon>Entelegynae</taxon>
        <taxon>Araneoidea</taxon>
        <taxon>Araneidae</taxon>
        <taxon>Araneus</taxon>
    </lineage>
</organism>
<protein>
    <submittedName>
        <fullName evidence="2">Uncharacterized protein</fullName>
    </submittedName>
</protein>
<keyword evidence="3" id="KW-1185">Reference proteome</keyword>
<accession>A0A4Y2LCA3</accession>
<sequence length="105" mass="11666">MACFVFCVDFVTGPEPMEVDDVICDEEMEWEPADTIEPMEWEEAFLPPQVGPSLPLESGTPGPAKVTASKQKEPDNVRRKKSFTQALISNYGCVTESRVLNFAPL</sequence>
<comment type="caution">
    <text evidence="2">The sequence shown here is derived from an EMBL/GenBank/DDBJ whole genome shotgun (WGS) entry which is preliminary data.</text>
</comment>
<proteinExistence type="predicted"/>
<name>A0A4Y2LCA3_ARAVE</name>
<reference evidence="2 3" key="1">
    <citation type="journal article" date="2019" name="Sci. Rep.">
        <title>Orb-weaving spider Araneus ventricosus genome elucidates the spidroin gene catalogue.</title>
        <authorList>
            <person name="Kono N."/>
            <person name="Nakamura H."/>
            <person name="Ohtoshi R."/>
            <person name="Moran D.A.P."/>
            <person name="Shinohara A."/>
            <person name="Yoshida Y."/>
            <person name="Fujiwara M."/>
            <person name="Mori M."/>
            <person name="Tomita M."/>
            <person name="Arakawa K."/>
        </authorList>
    </citation>
    <scope>NUCLEOTIDE SEQUENCE [LARGE SCALE GENOMIC DNA]</scope>
</reference>
<dbReference type="EMBL" id="BGPR01005651">
    <property type="protein sequence ID" value="GBN12134.1"/>
    <property type="molecule type" value="Genomic_DNA"/>
</dbReference>
<evidence type="ECO:0000313" key="3">
    <source>
        <dbReference type="Proteomes" id="UP000499080"/>
    </source>
</evidence>
<dbReference type="AlphaFoldDB" id="A0A4Y2LCA3"/>
<dbReference type="Proteomes" id="UP000499080">
    <property type="component" value="Unassembled WGS sequence"/>
</dbReference>